<name>A0ACA9MYM3_9GLOM</name>
<gene>
    <name evidence="1" type="ORF">SCALOS_LOCUS7505</name>
</gene>
<keyword evidence="2" id="KW-1185">Reference proteome</keyword>
<proteinExistence type="predicted"/>
<evidence type="ECO:0000313" key="1">
    <source>
        <dbReference type="EMBL" id="CAG8616812.1"/>
    </source>
</evidence>
<sequence>MNSTLHISNFTNKYIQVQVKQNDQNLPIKCKSIDNIDILHLFPNNTLDKTKEYNIFYNDNLLYNIKPIKYFRTINYTFWKCIAYNKQVYLGLSELAKKINIPDNITCIYEQNDKYIKIQKTNLYEDECFNISNIGIYNFLIDNRIFKTVRINSEQEITFVDNENIKKDYLITRFYD</sequence>
<protein>
    <submittedName>
        <fullName evidence="1">5001_t:CDS:1</fullName>
    </submittedName>
</protein>
<comment type="caution">
    <text evidence="1">The sequence shown here is derived from an EMBL/GenBank/DDBJ whole genome shotgun (WGS) entry which is preliminary data.</text>
</comment>
<organism evidence="1 2">
    <name type="scientific">Scutellospora calospora</name>
    <dbReference type="NCBI Taxonomy" id="85575"/>
    <lineage>
        <taxon>Eukaryota</taxon>
        <taxon>Fungi</taxon>
        <taxon>Fungi incertae sedis</taxon>
        <taxon>Mucoromycota</taxon>
        <taxon>Glomeromycotina</taxon>
        <taxon>Glomeromycetes</taxon>
        <taxon>Diversisporales</taxon>
        <taxon>Gigasporaceae</taxon>
        <taxon>Scutellospora</taxon>
    </lineage>
</organism>
<reference evidence="1" key="1">
    <citation type="submission" date="2021-06" db="EMBL/GenBank/DDBJ databases">
        <authorList>
            <person name="Kallberg Y."/>
            <person name="Tangrot J."/>
            <person name="Rosling A."/>
        </authorList>
    </citation>
    <scope>NUCLEOTIDE SEQUENCE</scope>
    <source>
        <strain evidence="1">AU212A</strain>
    </source>
</reference>
<dbReference type="Proteomes" id="UP000789860">
    <property type="component" value="Unassembled WGS sequence"/>
</dbReference>
<dbReference type="EMBL" id="CAJVPM010016899">
    <property type="protein sequence ID" value="CAG8616812.1"/>
    <property type="molecule type" value="Genomic_DNA"/>
</dbReference>
<evidence type="ECO:0000313" key="2">
    <source>
        <dbReference type="Proteomes" id="UP000789860"/>
    </source>
</evidence>
<accession>A0ACA9MYM3</accession>